<evidence type="ECO:0000256" key="4">
    <source>
        <dbReference type="ARBA" id="ARBA00022694"/>
    </source>
</evidence>
<comment type="caution">
    <text evidence="7">The sequence shown here is derived from an EMBL/GenBank/DDBJ whole genome shotgun (WGS) entry which is preliminary data.</text>
</comment>
<dbReference type="PROSITE" id="PS01230">
    <property type="entry name" value="TRMA_1"/>
    <property type="match status" value="1"/>
</dbReference>
<organism evidence="7 8">
    <name type="scientific">Helicobacter canis</name>
    <dbReference type="NCBI Taxonomy" id="29419"/>
    <lineage>
        <taxon>Bacteria</taxon>
        <taxon>Pseudomonadati</taxon>
        <taxon>Campylobacterota</taxon>
        <taxon>Epsilonproteobacteria</taxon>
        <taxon>Campylobacterales</taxon>
        <taxon>Helicobacteraceae</taxon>
        <taxon>Helicobacter</taxon>
    </lineage>
</organism>
<keyword evidence="2 5" id="KW-0808">Transferase</keyword>
<feature type="active site" evidence="6">
    <location>
        <position position="392"/>
    </location>
</feature>
<dbReference type="PROSITE" id="PS51687">
    <property type="entry name" value="SAM_MT_RNA_M5U"/>
    <property type="match status" value="1"/>
</dbReference>
<feature type="binding site" evidence="5">
    <location>
        <position position="366"/>
    </location>
    <ligand>
        <name>S-adenosyl-L-methionine</name>
        <dbReference type="ChEBI" id="CHEBI:59789"/>
    </ligand>
</feature>
<dbReference type="InterPro" id="IPR029063">
    <property type="entry name" value="SAM-dependent_MTases_sf"/>
</dbReference>
<proteinExistence type="inferred from homology"/>
<dbReference type="EMBL" id="VXKE01000023">
    <property type="protein sequence ID" value="KAA8707262.1"/>
    <property type="molecule type" value="Genomic_DNA"/>
</dbReference>
<evidence type="ECO:0000313" key="8">
    <source>
        <dbReference type="Proteomes" id="UP000323707"/>
    </source>
</evidence>
<dbReference type="GO" id="GO:0019843">
    <property type="term" value="F:rRNA binding"/>
    <property type="evidence" value="ECO:0007669"/>
    <property type="project" value="TreeGrafter"/>
</dbReference>
<dbReference type="GO" id="GO:0030697">
    <property type="term" value="F:tRNA (uracil(54)-C5)-methyltransferase activity, S-adenosyl methionine-dependent"/>
    <property type="evidence" value="ECO:0007669"/>
    <property type="project" value="UniProtKB-EC"/>
</dbReference>
<accession>A0A5M9QI33</accession>
<feature type="active site" description="Nucleophile" evidence="5">
    <location>
        <position position="392"/>
    </location>
</feature>
<evidence type="ECO:0000256" key="3">
    <source>
        <dbReference type="ARBA" id="ARBA00022691"/>
    </source>
</evidence>
<feature type="binding site" evidence="5">
    <location>
        <position position="285"/>
    </location>
    <ligand>
        <name>S-adenosyl-L-methionine</name>
        <dbReference type="ChEBI" id="CHEBI:59789"/>
    </ligand>
</feature>
<keyword evidence="1 5" id="KW-0489">Methyltransferase</keyword>
<dbReference type="SUPFAM" id="SSF53335">
    <property type="entry name" value="S-adenosyl-L-methionine-dependent methyltransferases"/>
    <property type="match status" value="1"/>
</dbReference>
<dbReference type="EC" id="2.1.1.35" evidence="7"/>
<sequence>MVCSVVDICGGCERSNTLESKVRELYECFNIGALGSRFYLYASPDSGYRARGEFRIYRESSGVDSTNALPSLYLSMSAKGKNSRIKIQNCPILLPALQSVLQALLPLLQHSNILSQKLYAIEVLGSRFSTQEHLPQSLPKPTAMTWLDSSLQGLCYVIEPDEWQCSDVAITLIYHKRLDSTYEQAARELPCALKALCEQAVPKMVREITIVARSKNQKLCFRDSIIDSSVQDCITDVVQVCGKPYVYLRKEGQFCQPNAYMNACMLSFAKSMIQAHKRVDLLEMYGGDGNFSIALAECFNKVLVTEVVKTASAHISRNALLNNITNITSVRLSGAETMSALSGEREFYRLKGVDISSFNFSHILIDPPRSGIGDGAMLAFIAGFSYIIYISCNPASLLKDLQVLLQTHSIENFALFDQFPHTHHKECALILRKQA</sequence>
<dbReference type="GO" id="GO:0005829">
    <property type="term" value="C:cytosol"/>
    <property type="evidence" value="ECO:0007669"/>
    <property type="project" value="TreeGrafter"/>
</dbReference>
<dbReference type="Gene3D" id="2.40.50.1070">
    <property type="match status" value="1"/>
</dbReference>
<name>A0A5M9QI33_9HELI</name>
<dbReference type="RefSeq" id="WP_150337991.1">
    <property type="nucleotide sequence ID" value="NZ_JAERIX010000003.1"/>
</dbReference>
<feature type="binding site" evidence="5">
    <location>
        <position position="256"/>
    </location>
    <ligand>
        <name>S-adenosyl-L-methionine</name>
        <dbReference type="ChEBI" id="CHEBI:59789"/>
    </ligand>
</feature>
<evidence type="ECO:0000313" key="7">
    <source>
        <dbReference type="EMBL" id="KAA8707262.1"/>
    </source>
</evidence>
<dbReference type="GO" id="GO:0008033">
    <property type="term" value="P:tRNA processing"/>
    <property type="evidence" value="ECO:0007669"/>
    <property type="project" value="UniProtKB-KW"/>
</dbReference>
<evidence type="ECO:0000256" key="1">
    <source>
        <dbReference type="ARBA" id="ARBA00022603"/>
    </source>
</evidence>
<dbReference type="PANTHER" id="PTHR47790:SF2">
    <property type="entry name" value="TRNA_TMRNA (URACIL-C(5))-METHYLTRANSFERASE"/>
    <property type="match status" value="1"/>
</dbReference>
<reference evidence="7 8" key="1">
    <citation type="submission" date="2019-09" db="EMBL/GenBank/DDBJ databases">
        <title>Draft genome sequence of various Type strains from the CCUG.</title>
        <authorList>
            <person name="Pineiro-Iglesias B."/>
            <person name="Tunovic T."/>
            <person name="Unosson C."/>
            <person name="Inganas E."/>
            <person name="Ohlen M."/>
            <person name="Cardew S."/>
            <person name="Jensie-Markopoulos S."/>
            <person name="Salva-Serra F."/>
            <person name="Jaen-Luchoro D."/>
            <person name="Karlsson R."/>
            <person name="Svensson-Stadler L."/>
            <person name="Chun J."/>
            <person name="Moore E."/>
        </authorList>
    </citation>
    <scope>NUCLEOTIDE SEQUENCE [LARGE SCALE GENOMIC DNA]</scope>
    <source>
        <strain evidence="7 8">CCUG 32756T</strain>
    </source>
</reference>
<keyword evidence="3 5" id="KW-0949">S-adenosyl-L-methionine</keyword>
<dbReference type="InterPro" id="IPR011869">
    <property type="entry name" value="TrmA_MeTrfase"/>
</dbReference>
<evidence type="ECO:0000256" key="2">
    <source>
        <dbReference type="ARBA" id="ARBA00022679"/>
    </source>
</evidence>
<evidence type="ECO:0000256" key="6">
    <source>
        <dbReference type="PROSITE-ProRule" id="PRU10015"/>
    </source>
</evidence>
<comment type="similarity">
    <text evidence="5">Belongs to the class I-like SAM-binding methyltransferase superfamily. RNA M5U methyltransferase family.</text>
</comment>
<dbReference type="GO" id="GO:0032259">
    <property type="term" value="P:methylation"/>
    <property type="evidence" value="ECO:0007669"/>
    <property type="project" value="UniProtKB-KW"/>
</dbReference>
<dbReference type="Proteomes" id="UP000323707">
    <property type="component" value="Unassembled WGS sequence"/>
</dbReference>
<dbReference type="PANTHER" id="PTHR47790">
    <property type="entry name" value="TRNA/TMRNA (URACIL-C(5))-METHYLTRANSFERASE"/>
    <property type="match status" value="1"/>
</dbReference>
<evidence type="ECO:0000256" key="5">
    <source>
        <dbReference type="PROSITE-ProRule" id="PRU01024"/>
    </source>
</evidence>
<dbReference type="AlphaFoldDB" id="A0A5M9QI33"/>
<dbReference type="Pfam" id="PF05958">
    <property type="entry name" value="tRNA_U5-meth_tr"/>
    <property type="match status" value="2"/>
</dbReference>
<protein>
    <submittedName>
        <fullName evidence="7">tRNA (Uridine(54)-C5)-methyltransferase TrmA</fullName>
        <ecNumber evidence="7">2.1.1.35</ecNumber>
    </submittedName>
</protein>
<dbReference type="GO" id="GO:0000049">
    <property type="term" value="F:tRNA binding"/>
    <property type="evidence" value="ECO:0007669"/>
    <property type="project" value="TreeGrafter"/>
</dbReference>
<dbReference type="InterPro" id="IPR010280">
    <property type="entry name" value="U5_MeTrfase_fam"/>
</dbReference>
<gene>
    <name evidence="7" type="primary">trmA</name>
    <name evidence="7" type="ORF">F4V45_09035</name>
</gene>
<feature type="binding site" evidence="5">
    <location>
        <position position="306"/>
    </location>
    <ligand>
        <name>S-adenosyl-L-methionine</name>
        <dbReference type="ChEBI" id="CHEBI:59789"/>
    </ligand>
</feature>
<dbReference type="Gene3D" id="3.40.50.150">
    <property type="entry name" value="Vaccinia Virus protein VP39"/>
    <property type="match status" value="1"/>
</dbReference>
<keyword evidence="4" id="KW-0819">tRNA processing</keyword>
<dbReference type="InterPro" id="IPR030390">
    <property type="entry name" value="MeTrfase_TrmA_AS"/>
</dbReference>